<evidence type="ECO:0000256" key="1">
    <source>
        <dbReference type="SAM" id="SignalP"/>
    </source>
</evidence>
<comment type="caution">
    <text evidence="3">The sequence shown here is derived from an EMBL/GenBank/DDBJ whole genome shotgun (WGS) entry which is preliminary data.</text>
</comment>
<dbReference type="OrthoDB" id="309040at2"/>
<dbReference type="EMBL" id="AMRM01000009">
    <property type="protein sequence ID" value="EKF19144.1"/>
    <property type="molecule type" value="Genomic_DNA"/>
</dbReference>
<dbReference type="SUPFAM" id="SSF50199">
    <property type="entry name" value="Staphylococcal nuclease"/>
    <property type="match status" value="1"/>
</dbReference>
<dbReference type="STRING" id="391937.NA2_10188"/>
<name>K2LN30_9HYPH</name>
<evidence type="ECO:0000313" key="3">
    <source>
        <dbReference type="EMBL" id="EKF19144.1"/>
    </source>
</evidence>
<reference evidence="3 4" key="1">
    <citation type="journal article" date="2012" name="J. Bacteriol.">
        <title>Genome Sequence of Nitratireductor pacificus Type Strain pht-3B.</title>
        <authorList>
            <person name="Lai Q."/>
            <person name="Li G."/>
            <person name="Shao Z."/>
        </authorList>
    </citation>
    <scope>NUCLEOTIDE SEQUENCE [LARGE SCALE GENOMIC DNA]</scope>
    <source>
        <strain evidence="4">pht-3B</strain>
    </source>
</reference>
<feature type="chain" id="PRO_5003860742" evidence="1">
    <location>
        <begin position="27"/>
        <end position="151"/>
    </location>
</feature>
<dbReference type="Pfam" id="PF00565">
    <property type="entry name" value="SNase"/>
    <property type="match status" value="1"/>
</dbReference>
<dbReference type="Gene3D" id="2.40.50.90">
    <property type="match status" value="1"/>
</dbReference>
<dbReference type="Proteomes" id="UP000006786">
    <property type="component" value="Unassembled WGS sequence"/>
</dbReference>
<evidence type="ECO:0000259" key="2">
    <source>
        <dbReference type="SMART" id="SM00318"/>
    </source>
</evidence>
<keyword evidence="1" id="KW-0732">Signal</keyword>
<dbReference type="PATRIC" id="fig|391937.3.peg.2102"/>
<feature type="signal peptide" evidence="1">
    <location>
        <begin position="1"/>
        <end position="26"/>
    </location>
</feature>
<dbReference type="SMART" id="SM00318">
    <property type="entry name" value="SNc"/>
    <property type="match status" value="1"/>
</dbReference>
<gene>
    <name evidence="3" type="ORF">NA2_10188</name>
</gene>
<organism evidence="3 4">
    <name type="scientific">Nitratireductor pacificus pht-3B</name>
    <dbReference type="NCBI Taxonomy" id="391937"/>
    <lineage>
        <taxon>Bacteria</taxon>
        <taxon>Pseudomonadati</taxon>
        <taxon>Pseudomonadota</taxon>
        <taxon>Alphaproteobacteria</taxon>
        <taxon>Hyphomicrobiales</taxon>
        <taxon>Phyllobacteriaceae</taxon>
        <taxon>Nitratireductor</taxon>
    </lineage>
</organism>
<sequence>MFRTYPNSLVCILLAVVMGGSGPALAAHRETTPGPVEARVLRVVDGDTFIAEAHVWPGQRITVSVRVRGVDAPELRSRCKAEKAAGFRARAALAGLLAGGAVWISSISGGKYYGRVLADVTTEPGGDVAARLLDARHVNAYNGGRRLPFVC</sequence>
<feature type="domain" description="TNase-like" evidence="2">
    <location>
        <begin position="34"/>
        <end position="149"/>
    </location>
</feature>
<dbReference type="AlphaFoldDB" id="K2LN30"/>
<proteinExistence type="predicted"/>
<evidence type="ECO:0000313" key="4">
    <source>
        <dbReference type="Proteomes" id="UP000006786"/>
    </source>
</evidence>
<accession>K2LN30</accession>
<dbReference type="InterPro" id="IPR016071">
    <property type="entry name" value="Staphylococal_nuclease_OB-fold"/>
</dbReference>
<dbReference type="RefSeq" id="WP_008596640.1">
    <property type="nucleotide sequence ID" value="NZ_AMRM01000009.1"/>
</dbReference>
<protein>
    <submittedName>
        <fullName evidence="3">Nuclease</fullName>
    </submittedName>
</protein>
<dbReference type="eggNOG" id="COG1525">
    <property type="taxonomic scope" value="Bacteria"/>
</dbReference>
<keyword evidence="4" id="KW-1185">Reference proteome</keyword>
<dbReference type="InterPro" id="IPR035437">
    <property type="entry name" value="SNase_OB-fold_sf"/>
</dbReference>